<dbReference type="EMBL" id="OD006648">
    <property type="protein sequence ID" value="CAD7413199.1"/>
    <property type="molecule type" value="Genomic_DNA"/>
</dbReference>
<evidence type="ECO:0000313" key="1">
    <source>
        <dbReference type="EMBL" id="CAD7413199.1"/>
    </source>
</evidence>
<gene>
    <name evidence="1" type="ORF">TPSB3V08_LOCUS8873</name>
</gene>
<accession>A0A7R9H906</accession>
<sequence>MLATFTIRRGSLRAISTWPDITTRFLSEHCCHNDRLGDPRGTLTARYIVVEQGKGMPLSKSKRWLILLMSALRVGKVWQRGVAPEAAMTPS</sequence>
<dbReference type="AlphaFoldDB" id="A0A7R9H906"/>
<protein>
    <submittedName>
        <fullName evidence="1">Uncharacterized protein</fullName>
    </submittedName>
</protein>
<proteinExistence type="predicted"/>
<name>A0A7R9H906_TIMPO</name>
<reference evidence="1" key="1">
    <citation type="submission" date="2020-11" db="EMBL/GenBank/DDBJ databases">
        <authorList>
            <person name="Tran Van P."/>
        </authorList>
    </citation>
    <scope>NUCLEOTIDE SEQUENCE</scope>
</reference>
<organism evidence="1">
    <name type="scientific">Timema poppense</name>
    <name type="common">Walking stick</name>
    <dbReference type="NCBI Taxonomy" id="170557"/>
    <lineage>
        <taxon>Eukaryota</taxon>
        <taxon>Metazoa</taxon>
        <taxon>Ecdysozoa</taxon>
        <taxon>Arthropoda</taxon>
        <taxon>Hexapoda</taxon>
        <taxon>Insecta</taxon>
        <taxon>Pterygota</taxon>
        <taxon>Neoptera</taxon>
        <taxon>Polyneoptera</taxon>
        <taxon>Phasmatodea</taxon>
        <taxon>Timematodea</taxon>
        <taxon>Timematoidea</taxon>
        <taxon>Timematidae</taxon>
        <taxon>Timema</taxon>
    </lineage>
</organism>